<sequence length="69" mass="7477">MTAINSIAEIRKRLRVREHPLDILTPAQIAVQLIDAGYSPHTAANAAEIAWSVAATLRTGRSVPPMWGT</sequence>
<keyword evidence="2" id="KW-1185">Reference proteome</keyword>
<reference evidence="2" key="1">
    <citation type="submission" date="2017-08" db="EMBL/GenBank/DDBJ databases">
        <authorList>
            <person name="Varghese N."/>
            <person name="Submissions S."/>
        </authorList>
    </citation>
    <scope>NUCLEOTIDE SEQUENCE [LARGE SCALE GENOMIC DNA]</scope>
    <source>
        <strain evidence="2">JA276</strain>
    </source>
</reference>
<organism evidence="1 2">
    <name type="scientific">Rhodobacter maris</name>
    <dbReference type="NCBI Taxonomy" id="446682"/>
    <lineage>
        <taxon>Bacteria</taxon>
        <taxon>Pseudomonadati</taxon>
        <taxon>Pseudomonadota</taxon>
        <taxon>Alphaproteobacteria</taxon>
        <taxon>Rhodobacterales</taxon>
        <taxon>Rhodobacter group</taxon>
        <taxon>Rhodobacter</taxon>
    </lineage>
</organism>
<protein>
    <submittedName>
        <fullName evidence="1">Uncharacterized protein</fullName>
    </submittedName>
</protein>
<dbReference type="Proteomes" id="UP000219111">
    <property type="component" value="Unassembled WGS sequence"/>
</dbReference>
<dbReference type="RefSeq" id="WP_141399473.1">
    <property type="nucleotide sequence ID" value="NZ_OBMT01000020.1"/>
</dbReference>
<proteinExistence type="predicted"/>
<evidence type="ECO:0000313" key="1">
    <source>
        <dbReference type="EMBL" id="SOC20676.1"/>
    </source>
</evidence>
<dbReference type="AlphaFoldDB" id="A0A285TIZ1"/>
<dbReference type="EMBL" id="OBMT01000020">
    <property type="protein sequence ID" value="SOC20676.1"/>
    <property type="molecule type" value="Genomic_DNA"/>
</dbReference>
<evidence type="ECO:0000313" key="2">
    <source>
        <dbReference type="Proteomes" id="UP000219111"/>
    </source>
</evidence>
<name>A0A285TIZ1_9RHOB</name>
<accession>A0A285TIZ1</accession>
<gene>
    <name evidence="1" type="ORF">SAMN05877831_12025</name>
</gene>